<evidence type="ECO:0000256" key="2">
    <source>
        <dbReference type="ARBA" id="ARBA00005417"/>
    </source>
</evidence>
<keyword evidence="8" id="KW-1278">Translocase</keyword>
<keyword evidence="4" id="KW-1003">Cell membrane</keyword>
<evidence type="ECO:0000313" key="12">
    <source>
        <dbReference type="Proteomes" id="UP000031666"/>
    </source>
</evidence>
<evidence type="ECO:0000259" key="10">
    <source>
        <dbReference type="PROSITE" id="PS50893"/>
    </source>
</evidence>
<dbReference type="PROSITE" id="PS50893">
    <property type="entry name" value="ABC_TRANSPORTER_2"/>
    <property type="match status" value="1"/>
</dbReference>
<evidence type="ECO:0000256" key="4">
    <source>
        <dbReference type="ARBA" id="ARBA00022475"/>
    </source>
</evidence>
<keyword evidence="7" id="KW-0067">ATP-binding</keyword>
<dbReference type="GO" id="GO:0005886">
    <property type="term" value="C:plasma membrane"/>
    <property type="evidence" value="ECO:0007669"/>
    <property type="project" value="UniProtKB-SubCell"/>
</dbReference>
<name>A0A0B8QIN2_9VIBR</name>
<dbReference type="AlphaFoldDB" id="A0A0B8QIN2"/>
<dbReference type="Pfam" id="PF00005">
    <property type="entry name" value="ABC_tran"/>
    <property type="match status" value="1"/>
</dbReference>
<reference evidence="11 12" key="2">
    <citation type="submission" date="2015-01" db="EMBL/GenBank/DDBJ databases">
        <authorList>
            <consortium name="NBRP consortium"/>
            <person name="Sawabe T."/>
            <person name="Meirelles P."/>
            <person name="Feng G."/>
            <person name="Sayaka M."/>
            <person name="Hattori M."/>
            <person name="Ohkuma M."/>
        </authorList>
    </citation>
    <scope>NUCLEOTIDE SEQUENCE [LARGE SCALE GENOMIC DNA]</scope>
    <source>
        <strain evidence="12">JCM 19241</strain>
    </source>
</reference>
<dbReference type="SMART" id="SM00382">
    <property type="entry name" value="AAA"/>
    <property type="match status" value="1"/>
</dbReference>
<feature type="domain" description="ABC transporter" evidence="10">
    <location>
        <begin position="8"/>
        <end position="250"/>
    </location>
</feature>
<accession>A0A0B8QIN2</accession>
<comment type="caution">
    <text evidence="11">The sequence shown here is derived from an EMBL/GenBank/DDBJ whole genome shotgun (WGS) entry which is preliminary data.</text>
</comment>
<dbReference type="Gene3D" id="3.40.50.300">
    <property type="entry name" value="P-loop containing nucleotide triphosphate hydrolases"/>
    <property type="match status" value="1"/>
</dbReference>
<evidence type="ECO:0000256" key="9">
    <source>
        <dbReference type="ARBA" id="ARBA00023136"/>
    </source>
</evidence>
<dbReference type="InterPro" id="IPR003439">
    <property type="entry name" value="ABC_transporter-like_ATP-bd"/>
</dbReference>
<dbReference type="EMBL" id="BBSC01000002">
    <property type="protein sequence ID" value="GAM74424.1"/>
    <property type="molecule type" value="Genomic_DNA"/>
</dbReference>
<dbReference type="PANTHER" id="PTHR43297:SF14">
    <property type="entry name" value="ATPASE AAA-TYPE CORE DOMAIN-CONTAINING PROTEIN"/>
    <property type="match status" value="1"/>
</dbReference>
<evidence type="ECO:0000256" key="8">
    <source>
        <dbReference type="ARBA" id="ARBA00022967"/>
    </source>
</evidence>
<gene>
    <name evidence="11" type="ORF">JCM19241_5620</name>
</gene>
<dbReference type="STRING" id="1481914.JCM19241_5620"/>
<dbReference type="GO" id="GO:0005524">
    <property type="term" value="F:ATP binding"/>
    <property type="evidence" value="ECO:0007669"/>
    <property type="project" value="UniProtKB-KW"/>
</dbReference>
<dbReference type="InterPro" id="IPR017871">
    <property type="entry name" value="ABC_transporter-like_CS"/>
</dbReference>
<dbReference type="InterPro" id="IPR050388">
    <property type="entry name" value="ABC_Ni/Peptide_Import"/>
</dbReference>
<dbReference type="InterPro" id="IPR027417">
    <property type="entry name" value="P-loop_NTPase"/>
</dbReference>
<evidence type="ECO:0000256" key="3">
    <source>
        <dbReference type="ARBA" id="ARBA00022448"/>
    </source>
</evidence>
<proteinExistence type="inferred from homology"/>
<dbReference type="SUPFAM" id="SSF52540">
    <property type="entry name" value="P-loop containing nucleoside triphosphate hydrolases"/>
    <property type="match status" value="1"/>
</dbReference>
<evidence type="ECO:0000256" key="7">
    <source>
        <dbReference type="ARBA" id="ARBA00022840"/>
    </source>
</evidence>
<reference evidence="11 12" key="1">
    <citation type="submission" date="2015-01" db="EMBL/GenBank/DDBJ databases">
        <title>Vibrio sp. C94 JCM 19241 whole genome shotgun sequence.</title>
        <authorList>
            <person name="Sawabe T."/>
            <person name="Meirelles P."/>
            <person name="Feng G."/>
            <person name="Sayaka M."/>
            <person name="Hattori M."/>
            <person name="Ohkuma M."/>
        </authorList>
    </citation>
    <scope>NUCLEOTIDE SEQUENCE [LARGE SCALE GENOMIC DNA]</scope>
    <source>
        <strain evidence="12">JCM 19241</strain>
    </source>
</reference>
<evidence type="ECO:0000256" key="1">
    <source>
        <dbReference type="ARBA" id="ARBA00004417"/>
    </source>
</evidence>
<dbReference type="GO" id="GO:0016887">
    <property type="term" value="F:ATP hydrolysis activity"/>
    <property type="evidence" value="ECO:0007669"/>
    <property type="project" value="InterPro"/>
</dbReference>
<organism evidence="11 12">
    <name type="scientific">Vibrio ishigakensis</name>
    <dbReference type="NCBI Taxonomy" id="1481914"/>
    <lineage>
        <taxon>Bacteria</taxon>
        <taxon>Pseudomonadati</taxon>
        <taxon>Pseudomonadota</taxon>
        <taxon>Gammaproteobacteria</taxon>
        <taxon>Vibrionales</taxon>
        <taxon>Vibrionaceae</taxon>
        <taxon>Vibrio</taxon>
    </lineage>
</organism>
<protein>
    <submittedName>
        <fullName evidence="11">Oligopeptide transport system permease protein oppB</fullName>
    </submittedName>
</protein>
<comment type="similarity">
    <text evidence="2">Belongs to the ABC transporter superfamily.</text>
</comment>
<dbReference type="Proteomes" id="UP000031666">
    <property type="component" value="Unassembled WGS sequence"/>
</dbReference>
<dbReference type="PROSITE" id="PS00211">
    <property type="entry name" value="ABC_TRANSPORTER_1"/>
    <property type="match status" value="1"/>
</dbReference>
<evidence type="ECO:0000256" key="6">
    <source>
        <dbReference type="ARBA" id="ARBA00022741"/>
    </source>
</evidence>
<comment type="subcellular location">
    <subcellularLocation>
        <location evidence="1">Cell inner membrane</location>
        <topology evidence="1">Peripheral membrane protein</topology>
    </subcellularLocation>
</comment>
<evidence type="ECO:0000313" key="11">
    <source>
        <dbReference type="EMBL" id="GAM74424.1"/>
    </source>
</evidence>
<keyword evidence="9" id="KW-0472">Membrane</keyword>
<keyword evidence="3" id="KW-0813">Transport</keyword>
<dbReference type="InterPro" id="IPR003593">
    <property type="entry name" value="AAA+_ATPase"/>
</dbReference>
<sequence length="254" mass="27537">MKPNTPLLEVTDLKIFDDSKTIFQNISFTLEQGETLAIMGPSGIGKSMLSKAIAGFIPSDVFVSGSIKLAGVEVFSRSLLQRESAQRPAVIFQDALQALNPLATIEAQLSLALSSNRTRLKDADLEQIIQLLLKLGFDEPEKTLACYPSQLSGGQRQRICIAIALLGTAQLIIADEPTSALDPVTENEILSLFRSSVKERNLGGLLITHDLPAALACDKLVVIDDGEMIAYGTPHQAIHESEHRFCAQVRELIG</sequence>
<dbReference type="CDD" id="cd03257">
    <property type="entry name" value="ABC_NikE_OppD_transporters"/>
    <property type="match status" value="1"/>
</dbReference>
<keyword evidence="5" id="KW-0997">Cell inner membrane</keyword>
<evidence type="ECO:0000256" key="5">
    <source>
        <dbReference type="ARBA" id="ARBA00022519"/>
    </source>
</evidence>
<keyword evidence="6" id="KW-0547">Nucleotide-binding</keyword>
<dbReference type="PANTHER" id="PTHR43297">
    <property type="entry name" value="OLIGOPEPTIDE TRANSPORT ATP-BINDING PROTEIN APPD"/>
    <property type="match status" value="1"/>
</dbReference>